<protein>
    <submittedName>
        <fullName evidence="1">Uncharacterized protein</fullName>
    </submittedName>
</protein>
<name>A0AC61ZSR7_9CAUD</name>
<accession>A0AC61ZSR7</accession>
<sequence>MKSSHMLFDFYQAWLAGSDRNWVRSDSNGLCVNLGEWMWKNYYKDEFDFMQEEMFWQQRDALAREMKQQFMEEGLNVFYPFHKDYTDYVQETVKNACSTNPLRVQWVQDRIKDMGGVES</sequence>
<proteinExistence type="predicted"/>
<evidence type="ECO:0000313" key="1">
    <source>
        <dbReference type="EMBL" id="WWT40970.1"/>
    </source>
</evidence>
<dbReference type="EMBL" id="PP357458">
    <property type="protein sequence ID" value="WWT40970.1"/>
    <property type="molecule type" value="Genomic_DNA"/>
</dbReference>
<organism evidence="1">
    <name type="scientific">Klebsiella phage phi1_175008</name>
    <dbReference type="NCBI Taxonomy" id="3127744"/>
    <lineage>
        <taxon>Viruses</taxon>
        <taxon>Duplodnaviria</taxon>
        <taxon>Heunggongvirae</taxon>
        <taxon>Uroviricota</taxon>
        <taxon>Caudoviricetes</taxon>
        <taxon>Stephanstirmvirinae</taxon>
    </lineage>
</organism>
<reference evidence="1" key="1">
    <citation type="submission" date="2024-02" db="EMBL/GenBank/DDBJ databases">
        <title>Klebsiella phages.</title>
        <authorList>
            <person name="Li J."/>
            <person name="Feng Y."/>
            <person name="Zong Z."/>
        </authorList>
    </citation>
    <scope>NUCLEOTIDE SEQUENCE</scope>
</reference>